<evidence type="ECO:0000313" key="3">
    <source>
        <dbReference type="EMBL" id="MBU9138558.1"/>
    </source>
</evidence>
<dbReference type="AlphaFoldDB" id="A0A0P0L4X9"/>
<organism evidence="1 4">
    <name type="scientific">Phocaeicola vulgatus</name>
    <name type="common">Bacteroides vulgatus</name>
    <dbReference type="NCBI Taxonomy" id="821"/>
    <lineage>
        <taxon>Bacteria</taxon>
        <taxon>Pseudomonadati</taxon>
        <taxon>Bacteroidota</taxon>
        <taxon>Bacteroidia</taxon>
        <taxon>Bacteroidales</taxon>
        <taxon>Bacteroidaceae</taxon>
        <taxon>Phocaeicola</taxon>
    </lineage>
</organism>
<evidence type="ECO:0000313" key="4">
    <source>
        <dbReference type="Proteomes" id="UP000061587"/>
    </source>
</evidence>
<dbReference type="Pfam" id="PF08665">
    <property type="entry name" value="PglZ"/>
    <property type="match status" value="2"/>
</dbReference>
<reference evidence="3" key="4">
    <citation type="submission" date="2021-06" db="EMBL/GenBank/DDBJ databases">
        <title>Collection of gut derived symbiotic bacterial strains cultured from healthy donors.</title>
        <authorList>
            <person name="Lin H."/>
            <person name="Littmann E."/>
            <person name="Pamer E.G."/>
        </authorList>
    </citation>
    <scope>NUCLEOTIDE SEQUENCE</scope>
    <source>
        <strain evidence="3">MSK.6.33</strain>
    </source>
</reference>
<sequence>MIDKWFQNDINKVLAVHDRMVVTDALGEGGFLLDYLPSDVVVINTGNEEIDEIKARYRAEKDCIGKKVVFYKQNTPDSLCFLLEYAETYGCIVLDDMEAYIRKHLFEGIKENTELGKQELLMAAKLSKGKDLNWWHGVSKGIIKPLDTDGLVIDLLHHPKEIKKNMDGDVWKIFESEVYSLISKPQTKQPVEILAQSVADTIFDGLIHNNISDRLLKIYYKCVDSNSMREPLLNYIEKYKIPQGMSVLDTHPDHCFMELDRLYFKQLSVALENNEYIIGFQQYVDNRTKSKKAEAYKAEWLKDVKVLLDFKNEKLYEINTVSQLANYYQSHFAPLDSAIRHLYVAWLQEEKLLRPYQYRYEQYNKELLDRWFGLADEYKPTQRNFIADKLSGNGRIAVIVCDGLRLEIAESIADKLKVKGKKNIAFAELPSVTENGMSSLFGCAEVEDVAQTRYSNLKTVIPDVEIIQLERLNSGVTANKLVLMFGDIDQVGEKKQLAGLKDINAYEAFVSEKINDLFSMGYGKVYLTADHGFVITGILDEADKIPVPDGDIIKSEERFCLANDTLGNENIIVRSQKYKESQYQYYAKSDKPFVSKGAYGYAHGGFTPQECIIPSYEFANENQESLGVFIVNKSALLNVTGTYFTVKLKAESVENTLFKAERKVVIQIYGNGALLSTSSVYRMTPSSVQEAEFALAATENVKVVVVDIQTQQQVDFCDVKKSVSRDLDDLF</sequence>
<name>A0A0P0L4X9_PHOVU</name>
<evidence type="ECO:0000313" key="2">
    <source>
        <dbReference type="EMBL" id="KAB6522999.1"/>
    </source>
</evidence>
<dbReference type="EMBL" id="WDBI01000042">
    <property type="protein sequence ID" value="KAB6522999.1"/>
    <property type="molecule type" value="Genomic_DNA"/>
</dbReference>
<evidence type="ECO:0000313" key="1">
    <source>
        <dbReference type="EMBL" id="ALK83111.1"/>
    </source>
</evidence>
<reference evidence="4" key="1">
    <citation type="submission" date="2015-10" db="EMBL/GenBank/DDBJ databases">
        <title>Extensive mobilome-driven genome diversification in gut-associated Bacteroides vulgatus mpk.</title>
        <authorList>
            <person name="Beier S."/>
            <person name="Lange A."/>
            <person name="Huson D.H."/>
            <person name="Frick J.-S."/>
            <person name="Autenrieth I.B."/>
        </authorList>
    </citation>
    <scope>NUCLEOTIDE SEQUENCE [LARGE SCALE GENOMIC DNA]</scope>
    <source>
        <strain evidence="4">mpk</strain>
    </source>
</reference>
<dbReference type="Proteomes" id="UP000061587">
    <property type="component" value="Chromosome"/>
</dbReference>
<dbReference type="RefSeq" id="WP_057098608.1">
    <property type="nucleotide sequence ID" value="NZ_JAHPYS010000011.1"/>
</dbReference>
<dbReference type="EMBL" id="CP013020">
    <property type="protein sequence ID" value="ALK83111.1"/>
    <property type="molecule type" value="Genomic_DNA"/>
</dbReference>
<dbReference type="PATRIC" id="fig|821.40.peg.577"/>
<dbReference type="Proteomes" id="UP000469427">
    <property type="component" value="Unassembled WGS sequence"/>
</dbReference>
<accession>A0A0P0L4X9</accession>
<dbReference type="EMBL" id="JAHPYS010000011">
    <property type="protein sequence ID" value="MBU9138558.1"/>
    <property type="molecule type" value="Genomic_DNA"/>
</dbReference>
<reference evidence="1 4" key="2">
    <citation type="journal article" date="2016" name="Genome Biol. Evol.">
        <title>Extensive mobilome-driven genome diversification in mouse gut-associated Bacteroides vulgatus mpk.</title>
        <authorList>
            <person name="Lange A."/>
            <person name="Beier S."/>
            <person name="Steimle A."/>
            <person name="Autenrieth I.B."/>
            <person name="Huson D.H."/>
            <person name="Frick J.S."/>
        </authorList>
    </citation>
    <scope>NUCLEOTIDE SEQUENCE [LARGE SCALE GENOMIC DNA]</scope>
    <source>
        <strain evidence="4">mpk</strain>
        <strain evidence="1">Mpk</strain>
    </source>
</reference>
<evidence type="ECO:0000313" key="5">
    <source>
        <dbReference type="Proteomes" id="UP000469427"/>
    </source>
</evidence>
<dbReference type="Proteomes" id="UP000736888">
    <property type="component" value="Unassembled WGS sequence"/>
</dbReference>
<gene>
    <name evidence="1" type="ORF">BvMPK_0483</name>
    <name evidence="2" type="ORF">GAY98_19855</name>
    <name evidence="3" type="ORF">KTG10_07295</name>
</gene>
<proteinExistence type="predicted"/>
<reference evidence="2 5" key="3">
    <citation type="journal article" date="2019" name="Nat. Med.">
        <title>A library of human gut bacterial isolates paired with longitudinal multiomics data enables mechanistic microbiome research.</title>
        <authorList>
            <person name="Poyet M."/>
            <person name="Groussin M."/>
            <person name="Gibbons S.M."/>
            <person name="Avila-Pacheco J."/>
            <person name="Jiang X."/>
            <person name="Kearney S.M."/>
            <person name="Perrotta A.R."/>
            <person name="Berdy B."/>
            <person name="Zhao S."/>
            <person name="Lieberman T.D."/>
            <person name="Swanson P.K."/>
            <person name="Smith M."/>
            <person name="Roesemann S."/>
            <person name="Alexander J.E."/>
            <person name="Rich S.A."/>
            <person name="Livny J."/>
            <person name="Vlamakis H."/>
            <person name="Clish C."/>
            <person name="Bullock K."/>
            <person name="Deik A."/>
            <person name="Scott J."/>
            <person name="Pierce K.A."/>
            <person name="Xavier R.J."/>
            <person name="Alm E.J."/>
        </authorList>
    </citation>
    <scope>NUCLEOTIDE SEQUENCE [LARGE SCALE GENOMIC DNA]</scope>
    <source>
        <strain evidence="2 5">BIOML-A122</strain>
    </source>
</reference>
<protein>
    <submittedName>
        <fullName evidence="1 2">PglZ domain-containing protein</fullName>
    </submittedName>
</protein>